<reference evidence="2" key="1">
    <citation type="submission" date="2020-05" db="EMBL/GenBank/DDBJ databases">
        <authorList>
            <person name="Chiriac C."/>
            <person name="Salcher M."/>
            <person name="Ghai R."/>
            <person name="Kavagutti S V."/>
        </authorList>
    </citation>
    <scope>NUCLEOTIDE SEQUENCE</scope>
</reference>
<protein>
    <submittedName>
        <fullName evidence="2">Unannotated protein</fullName>
    </submittedName>
</protein>
<proteinExistence type="predicted"/>
<dbReference type="AlphaFoldDB" id="A0A6J7DX83"/>
<sequence length="177" mass="18319">MIAVSGTQHGTNTFNVGACASSPGCAPAVWQQAVGSKLLTALNKYSDESPGTTTSWTTIRSTTDETVQPQGGSHPTSSLKGATNILIQSVCKGRRTGHIASAVDSVSFAAAKDAIEHSGPAKVSRLPSNVCSHPFAIGLDEFGTYVLLSVAKQLTSGNQTSMPKVLAEPAVKSYAKR</sequence>
<dbReference type="InterPro" id="IPR029058">
    <property type="entry name" value="AB_hydrolase_fold"/>
</dbReference>
<evidence type="ECO:0000256" key="1">
    <source>
        <dbReference type="SAM" id="MobiDB-lite"/>
    </source>
</evidence>
<dbReference type="PANTHER" id="PTHR37574">
    <property type="entry name" value="LIPASE B"/>
    <property type="match status" value="1"/>
</dbReference>
<dbReference type="Gene3D" id="3.40.50.1820">
    <property type="entry name" value="alpha/beta hydrolase"/>
    <property type="match status" value="1"/>
</dbReference>
<gene>
    <name evidence="2" type="ORF">UFOPK3444_00979</name>
</gene>
<organism evidence="2">
    <name type="scientific">freshwater metagenome</name>
    <dbReference type="NCBI Taxonomy" id="449393"/>
    <lineage>
        <taxon>unclassified sequences</taxon>
        <taxon>metagenomes</taxon>
        <taxon>ecological metagenomes</taxon>
    </lineage>
</organism>
<feature type="region of interest" description="Disordered" evidence="1">
    <location>
        <begin position="46"/>
        <end position="79"/>
    </location>
</feature>
<feature type="compositionally biased region" description="Polar residues" evidence="1">
    <location>
        <begin position="67"/>
        <end position="79"/>
    </location>
</feature>
<accession>A0A6J7DX83</accession>
<dbReference type="EMBL" id="CAFBLU010000013">
    <property type="protein sequence ID" value="CAB4875297.1"/>
    <property type="molecule type" value="Genomic_DNA"/>
</dbReference>
<dbReference type="PANTHER" id="PTHR37574:SF1">
    <property type="entry name" value="LIPASE B"/>
    <property type="match status" value="1"/>
</dbReference>
<evidence type="ECO:0000313" key="2">
    <source>
        <dbReference type="EMBL" id="CAB4875297.1"/>
    </source>
</evidence>
<dbReference type="InterPro" id="IPR053228">
    <property type="entry name" value="Stereospecific_Lipase"/>
</dbReference>
<name>A0A6J7DX83_9ZZZZ</name>
<feature type="compositionally biased region" description="Low complexity" evidence="1">
    <location>
        <begin position="49"/>
        <end position="66"/>
    </location>
</feature>